<dbReference type="STRING" id="118060.ATZ35_03840"/>
<dbReference type="PROSITE" id="PS00761">
    <property type="entry name" value="SPASE_I_3"/>
    <property type="match status" value="1"/>
</dbReference>
<dbReference type="RefSeq" id="WP_208929573.1">
    <property type="nucleotide sequence ID" value="NZ_JBEPLP010000019.1"/>
</dbReference>
<dbReference type="GO" id="GO:0005886">
    <property type="term" value="C:plasma membrane"/>
    <property type="evidence" value="ECO:0007669"/>
    <property type="project" value="UniProtKB-SubCell"/>
</dbReference>
<dbReference type="InterPro" id="IPR019758">
    <property type="entry name" value="Pept_S26A_signal_pept_1_CS"/>
</dbReference>
<reference evidence="13" key="1">
    <citation type="submission" date="2015-12" db="EMBL/GenBank/DDBJ databases">
        <authorList>
            <person name="Lauer A."/>
            <person name="Humrighouse B."/>
            <person name="Loparev V."/>
            <person name="Shewmaker P.L."/>
            <person name="Whitney A.M."/>
            <person name="McLaughlin R.W."/>
        </authorList>
    </citation>
    <scope>NUCLEOTIDE SEQUENCE [LARGE SCALE GENOMIC DNA]</scope>
    <source>
        <strain evidence="13">LMG 26678</strain>
    </source>
</reference>
<protein>
    <recommendedName>
        <fullName evidence="4 8">Signal peptidase I</fullName>
        <ecNumber evidence="4 8">3.4.21.89</ecNumber>
    </recommendedName>
</protein>
<evidence type="ECO:0000256" key="7">
    <source>
        <dbReference type="PIRSR" id="PIRSR600223-1"/>
    </source>
</evidence>
<gene>
    <name evidence="12" type="ORF">ATZ35_03840</name>
</gene>
<dbReference type="GO" id="GO:0009003">
    <property type="term" value="F:signal peptidase activity"/>
    <property type="evidence" value="ECO:0007669"/>
    <property type="project" value="UniProtKB-EC"/>
</dbReference>
<dbReference type="PRINTS" id="PR00727">
    <property type="entry name" value="LEADERPTASE"/>
</dbReference>
<comment type="similarity">
    <text evidence="3 9">Belongs to the peptidase S26 family.</text>
</comment>
<evidence type="ECO:0000256" key="8">
    <source>
        <dbReference type="RuleBase" id="RU003993"/>
    </source>
</evidence>
<dbReference type="GO" id="GO:0006465">
    <property type="term" value="P:signal peptide processing"/>
    <property type="evidence" value="ECO:0007669"/>
    <property type="project" value="InterPro"/>
</dbReference>
<dbReference type="NCBIfam" id="TIGR02227">
    <property type="entry name" value="sigpep_I_bact"/>
    <property type="match status" value="1"/>
</dbReference>
<dbReference type="Proteomes" id="UP000067523">
    <property type="component" value="Chromosome"/>
</dbReference>
<dbReference type="GO" id="GO:0004252">
    <property type="term" value="F:serine-type endopeptidase activity"/>
    <property type="evidence" value="ECO:0007669"/>
    <property type="project" value="InterPro"/>
</dbReference>
<proteinExistence type="inferred from homology"/>
<dbReference type="Gene3D" id="2.10.109.10">
    <property type="entry name" value="Umud Fragment, subunit A"/>
    <property type="match status" value="1"/>
</dbReference>
<dbReference type="InterPro" id="IPR019756">
    <property type="entry name" value="Pept_S26A_signal_pept_1_Ser-AS"/>
</dbReference>
<evidence type="ECO:0000256" key="5">
    <source>
        <dbReference type="ARBA" id="ARBA00022670"/>
    </source>
</evidence>
<evidence type="ECO:0000256" key="10">
    <source>
        <dbReference type="SAM" id="MobiDB-lite"/>
    </source>
</evidence>
<sequence>MKNERLPKQKINKRKKSSKQKLNKRKKRWGKNVVANLFFVFFTVLCLIMLSTTRTHLVDGNSMLPTFENRDRMIVSKTTRIERYDVVTFEPKDQRSKSYVKRIIGLPGDAIWLDGTNLYLNHQLREPVNSSGKTVNQTDIPDGTLKIKLSQGIARSLEGLARIPEKKYFVLGDNRNNSRDSRTIGLIDADQIEGVAVYRYYPFTRMGRIH</sequence>
<dbReference type="PROSITE" id="PS00760">
    <property type="entry name" value="SPASE_I_2"/>
    <property type="match status" value="1"/>
</dbReference>
<feature type="active site" evidence="7">
    <location>
        <position position="101"/>
    </location>
</feature>
<feature type="active site" evidence="7">
    <location>
        <position position="62"/>
    </location>
</feature>
<dbReference type="PROSITE" id="PS00501">
    <property type="entry name" value="SPASE_I_1"/>
    <property type="match status" value="1"/>
</dbReference>
<dbReference type="PANTHER" id="PTHR43390">
    <property type="entry name" value="SIGNAL PEPTIDASE I"/>
    <property type="match status" value="1"/>
</dbReference>
<evidence type="ECO:0000256" key="4">
    <source>
        <dbReference type="ARBA" id="ARBA00013208"/>
    </source>
</evidence>
<dbReference type="CDD" id="cd06530">
    <property type="entry name" value="S26_SPase_I"/>
    <property type="match status" value="1"/>
</dbReference>
<evidence type="ECO:0000313" key="12">
    <source>
        <dbReference type="EMBL" id="ALS36321.1"/>
    </source>
</evidence>
<dbReference type="InterPro" id="IPR036286">
    <property type="entry name" value="LexA/Signal_pep-like_sf"/>
</dbReference>
<accession>A0A0U2XC28</accession>
<dbReference type="InterPro" id="IPR000223">
    <property type="entry name" value="Pept_S26A_signal_pept_1"/>
</dbReference>
<evidence type="ECO:0000256" key="3">
    <source>
        <dbReference type="ARBA" id="ARBA00009370"/>
    </source>
</evidence>
<dbReference type="SUPFAM" id="SSF51306">
    <property type="entry name" value="LexA/Signal peptidase"/>
    <property type="match status" value="1"/>
</dbReference>
<dbReference type="InterPro" id="IPR019533">
    <property type="entry name" value="Peptidase_S26"/>
</dbReference>
<evidence type="ECO:0000259" key="11">
    <source>
        <dbReference type="Pfam" id="PF10502"/>
    </source>
</evidence>
<dbReference type="EMBL" id="CP013655">
    <property type="protein sequence ID" value="ALS36321.1"/>
    <property type="molecule type" value="Genomic_DNA"/>
</dbReference>
<keyword evidence="6 8" id="KW-0378">Hydrolase</keyword>
<evidence type="ECO:0000256" key="9">
    <source>
        <dbReference type="RuleBase" id="RU362042"/>
    </source>
</evidence>
<dbReference type="Pfam" id="PF10502">
    <property type="entry name" value="Peptidase_S26"/>
    <property type="match status" value="1"/>
</dbReference>
<name>A0A0U2XC28_9ENTE</name>
<evidence type="ECO:0000256" key="2">
    <source>
        <dbReference type="ARBA" id="ARBA00004401"/>
    </source>
</evidence>
<dbReference type="InterPro" id="IPR019757">
    <property type="entry name" value="Pept_S26A_signal_pept_1_Lys-AS"/>
</dbReference>
<dbReference type="KEGG" id="erx:ATZ35_03840"/>
<comment type="subcellular location">
    <subcellularLocation>
        <location evidence="2">Cell membrane</location>
        <topology evidence="2">Single-pass type II membrane protein</topology>
    </subcellularLocation>
    <subcellularLocation>
        <location evidence="9">Membrane</location>
        <topology evidence="9">Single-pass type II membrane protein</topology>
    </subcellularLocation>
</comment>
<evidence type="ECO:0000256" key="1">
    <source>
        <dbReference type="ARBA" id="ARBA00000677"/>
    </source>
</evidence>
<evidence type="ECO:0000256" key="6">
    <source>
        <dbReference type="ARBA" id="ARBA00022801"/>
    </source>
</evidence>
<feature type="region of interest" description="Disordered" evidence="10">
    <location>
        <begin position="1"/>
        <end position="26"/>
    </location>
</feature>
<organism evidence="12 13">
    <name type="scientific">Enterococcus rotai</name>
    <dbReference type="NCBI Taxonomy" id="118060"/>
    <lineage>
        <taxon>Bacteria</taxon>
        <taxon>Bacillati</taxon>
        <taxon>Bacillota</taxon>
        <taxon>Bacilli</taxon>
        <taxon>Lactobacillales</taxon>
        <taxon>Enterococcaceae</taxon>
        <taxon>Enterococcus</taxon>
    </lineage>
</organism>
<keyword evidence="5 8" id="KW-0645">Protease</keyword>
<comment type="catalytic activity">
    <reaction evidence="1 8">
        <text>Cleavage of hydrophobic, N-terminal signal or leader sequences from secreted and periplasmic proteins.</text>
        <dbReference type="EC" id="3.4.21.89"/>
    </reaction>
</comment>
<evidence type="ECO:0000313" key="13">
    <source>
        <dbReference type="Proteomes" id="UP000067523"/>
    </source>
</evidence>
<keyword evidence="13" id="KW-1185">Reference proteome</keyword>
<dbReference type="AlphaFoldDB" id="A0A0U2XC28"/>
<dbReference type="PANTHER" id="PTHR43390:SF1">
    <property type="entry name" value="CHLOROPLAST PROCESSING PEPTIDASE"/>
    <property type="match status" value="1"/>
</dbReference>
<dbReference type="EC" id="3.4.21.89" evidence="4 8"/>
<feature type="compositionally biased region" description="Basic residues" evidence="10">
    <location>
        <begin position="8"/>
        <end position="26"/>
    </location>
</feature>
<feature type="domain" description="Peptidase S26" evidence="11">
    <location>
        <begin position="36"/>
        <end position="201"/>
    </location>
</feature>